<evidence type="ECO:0000259" key="3">
    <source>
        <dbReference type="PROSITE" id="PS50110"/>
    </source>
</evidence>
<dbReference type="PROSITE" id="PS50110">
    <property type="entry name" value="RESPONSE_REGULATORY"/>
    <property type="match status" value="1"/>
</dbReference>
<gene>
    <name evidence="4" type="ORF">DDIC_04655</name>
</gene>
<dbReference type="GO" id="GO:0000160">
    <property type="term" value="P:phosphorelay signal transduction system"/>
    <property type="evidence" value="ECO:0007669"/>
    <property type="project" value="InterPro"/>
</dbReference>
<dbReference type="Pfam" id="PF00072">
    <property type="entry name" value="Response_reg"/>
    <property type="match status" value="1"/>
</dbReference>
<keyword evidence="1 2" id="KW-0597">Phosphoprotein</keyword>
<dbReference type="PANTHER" id="PTHR44591">
    <property type="entry name" value="STRESS RESPONSE REGULATOR PROTEIN 1"/>
    <property type="match status" value="1"/>
</dbReference>
<dbReference type="Proteomes" id="UP000297065">
    <property type="component" value="Chromosome"/>
</dbReference>
<dbReference type="PANTHER" id="PTHR44591:SF3">
    <property type="entry name" value="RESPONSE REGULATORY DOMAIN-CONTAINING PROTEIN"/>
    <property type="match status" value="1"/>
</dbReference>
<organism evidence="4 5">
    <name type="scientific">Desulfovibrio desulfuricans</name>
    <dbReference type="NCBI Taxonomy" id="876"/>
    <lineage>
        <taxon>Bacteria</taxon>
        <taxon>Pseudomonadati</taxon>
        <taxon>Thermodesulfobacteriota</taxon>
        <taxon>Desulfovibrionia</taxon>
        <taxon>Desulfovibrionales</taxon>
        <taxon>Desulfovibrionaceae</taxon>
        <taxon>Desulfovibrio</taxon>
    </lineage>
</organism>
<dbReference type="InterPro" id="IPR001789">
    <property type="entry name" value="Sig_transdc_resp-reg_receiver"/>
</dbReference>
<dbReference type="OrthoDB" id="5458823at2"/>
<evidence type="ECO:0000256" key="1">
    <source>
        <dbReference type="ARBA" id="ARBA00022553"/>
    </source>
</evidence>
<dbReference type="EMBL" id="CP036295">
    <property type="protein sequence ID" value="QCC85182.1"/>
    <property type="molecule type" value="Genomic_DNA"/>
</dbReference>
<dbReference type="RefSeq" id="WP_136399368.1">
    <property type="nucleotide sequence ID" value="NZ_CP036295.1"/>
</dbReference>
<dbReference type="Gene3D" id="3.40.50.2300">
    <property type="match status" value="1"/>
</dbReference>
<evidence type="ECO:0000256" key="2">
    <source>
        <dbReference type="PROSITE-ProRule" id="PRU00169"/>
    </source>
</evidence>
<sequence>MQKHILLVDSDAESQSRLSQTLQQCNYRVSTAKTCAESLAMVESDRPDCIVFDVELEGTSGTIMYSRLRRNAGTRSLPAVVCTSVGPRPVCFGTGIPVLSKNCSSDALLSTVSAAMA</sequence>
<evidence type="ECO:0000313" key="5">
    <source>
        <dbReference type="Proteomes" id="UP000297065"/>
    </source>
</evidence>
<accession>A0A4P7UNL9</accession>
<dbReference type="AlphaFoldDB" id="A0A4P7UNL9"/>
<feature type="modified residue" description="4-aspartylphosphate" evidence="2">
    <location>
        <position position="53"/>
    </location>
</feature>
<dbReference type="SMART" id="SM00448">
    <property type="entry name" value="REC"/>
    <property type="match status" value="1"/>
</dbReference>
<dbReference type="SUPFAM" id="SSF52172">
    <property type="entry name" value="CheY-like"/>
    <property type="match status" value="1"/>
</dbReference>
<dbReference type="CDD" id="cd00156">
    <property type="entry name" value="REC"/>
    <property type="match status" value="1"/>
</dbReference>
<reference evidence="4 5" key="1">
    <citation type="submission" date="2019-02" db="EMBL/GenBank/DDBJ databases">
        <title>Complete Genome Sequence of Desulfovibrio desulfuricans IC1, a Sulfonate Utilizing Anaerobe.</title>
        <authorList>
            <person name="Day L.A."/>
            <person name="De Leon K.B."/>
            <person name="Wall J.D."/>
        </authorList>
    </citation>
    <scope>NUCLEOTIDE SEQUENCE [LARGE SCALE GENOMIC DNA]</scope>
    <source>
        <strain evidence="4 5">IC1</strain>
    </source>
</reference>
<protein>
    <submittedName>
        <fullName evidence="4">Response regulator</fullName>
    </submittedName>
</protein>
<feature type="domain" description="Response regulatory" evidence="3">
    <location>
        <begin position="4"/>
        <end position="116"/>
    </location>
</feature>
<dbReference type="InterPro" id="IPR050595">
    <property type="entry name" value="Bact_response_regulator"/>
</dbReference>
<evidence type="ECO:0000313" key="4">
    <source>
        <dbReference type="EMBL" id="QCC85182.1"/>
    </source>
</evidence>
<proteinExistence type="predicted"/>
<name>A0A4P7UNL9_DESDE</name>
<dbReference type="InterPro" id="IPR011006">
    <property type="entry name" value="CheY-like_superfamily"/>
</dbReference>